<dbReference type="SUPFAM" id="SSF48403">
    <property type="entry name" value="Ankyrin repeat"/>
    <property type="match status" value="1"/>
</dbReference>
<accession>A0ABR1RKN9</accession>
<dbReference type="Proteomes" id="UP001396898">
    <property type="component" value="Unassembled WGS sequence"/>
</dbReference>
<sequence length="289" mass="31415">MHICAFRANTHIAGLLMEEDGVDVDSLDGLGRTPIHYAVNDAVASNLIQLGADINGNMKYNGSGPLVNLICDADASYQPAASLRVASPNDRLRREVWPRLIIPDLFSTIQYLIDEGAAVSSPLKDPQICPLAFAIRFGHIKIVEALLDAGADPNPTRTVHGTTETYLLLTEAINSNRPEIARRLLKAGARVDASPGGTQIPPILAIVTAWFLNNASRESNWEDVLDQICAASGDINHRMEGHSAIWWAIKEGRFAVARVLARNGASWEGRGLYLNASVLNKLVDEFSRS</sequence>
<dbReference type="InterPro" id="IPR036770">
    <property type="entry name" value="Ankyrin_rpt-contain_sf"/>
</dbReference>
<dbReference type="InterPro" id="IPR051616">
    <property type="entry name" value="Cul2-RING_E3_ligase_SR"/>
</dbReference>
<keyword evidence="1" id="KW-0040">ANK repeat</keyword>
<feature type="repeat" description="ANK" evidence="1">
    <location>
        <begin position="130"/>
        <end position="158"/>
    </location>
</feature>
<dbReference type="Pfam" id="PF00023">
    <property type="entry name" value="Ank"/>
    <property type="match status" value="1"/>
</dbReference>
<dbReference type="PANTHER" id="PTHR46224">
    <property type="entry name" value="ANKYRIN REPEAT FAMILY PROTEIN"/>
    <property type="match status" value="1"/>
</dbReference>
<dbReference type="PROSITE" id="PS50297">
    <property type="entry name" value="ANK_REP_REGION"/>
    <property type="match status" value="1"/>
</dbReference>
<dbReference type="PROSITE" id="PS50088">
    <property type="entry name" value="ANK_REPEAT"/>
    <property type="match status" value="1"/>
</dbReference>
<evidence type="ECO:0000256" key="1">
    <source>
        <dbReference type="PROSITE-ProRule" id="PRU00023"/>
    </source>
</evidence>
<evidence type="ECO:0000313" key="2">
    <source>
        <dbReference type="EMBL" id="KAK8013673.1"/>
    </source>
</evidence>
<keyword evidence="3" id="KW-1185">Reference proteome</keyword>
<evidence type="ECO:0000313" key="3">
    <source>
        <dbReference type="Proteomes" id="UP001396898"/>
    </source>
</evidence>
<dbReference type="InterPro" id="IPR002110">
    <property type="entry name" value="Ankyrin_rpt"/>
</dbReference>
<comment type="caution">
    <text evidence="2">The sequence shown here is derived from an EMBL/GenBank/DDBJ whole genome shotgun (WGS) entry which is preliminary data.</text>
</comment>
<dbReference type="Pfam" id="PF12796">
    <property type="entry name" value="Ank_2"/>
    <property type="match status" value="1"/>
</dbReference>
<dbReference type="Gene3D" id="1.25.40.20">
    <property type="entry name" value="Ankyrin repeat-containing domain"/>
    <property type="match status" value="2"/>
</dbReference>
<dbReference type="EMBL" id="JAQQWI010000013">
    <property type="protein sequence ID" value="KAK8013673.1"/>
    <property type="molecule type" value="Genomic_DNA"/>
</dbReference>
<reference evidence="2 3" key="1">
    <citation type="submission" date="2023-01" db="EMBL/GenBank/DDBJ databases">
        <title>Analysis of 21 Apiospora genomes using comparative genomics revels a genus with tremendous synthesis potential of carbohydrate active enzymes and secondary metabolites.</title>
        <authorList>
            <person name="Sorensen T."/>
        </authorList>
    </citation>
    <scope>NUCLEOTIDE SEQUENCE [LARGE SCALE GENOMIC DNA]</scope>
    <source>
        <strain evidence="2 3">CBS 20057</strain>
    </source>
</reference>
<proteinExistence type="predicted"/>
<evidence type="ECO:0008006" key="4">
    <source>
        <dbReference type="Google" id="ProtNLM"/>
    </source>
</evidence>
<organism evidence="2 3">
    <name type="scientific">Apiospora marii</name>
    <dbReference type="NCBI Taxonomy" id="335849"/>
    <lineage>
        <taxon>Eukaryota</taxon>
        <taxon>Fungi</taxon>
        <taxon>Dikarya</taxon>
        <taxon>Ascomycota</taxon>
        <taxon>Pezizomycotina</taxon>
        <taxon>Sordariomycetes</taxon>
        <taxon>Xylariomycetidae</taxon>
        <taxon>Amphisphaeriales</taxon>
        <taxon>Apiosporaceae</taxon>
        <taxon>Apiospora</taxon>
    </lineage>
</organism>
<dbReference type="PANTHER" id="PTHR46224:SF6">
    <property type="entry name" value="ANKYRIN REPEAT FAMILY PROTEIN"/>
    <property type="match status" value="1"/>
</dbReference>
<name>A0ABR1RKN9_9PEZI</name>
<protein>
    <recommendedName>
        <fullName evidence="4">Ankyrin</fullName>
    </recommendedName>
</protein>
<dbReference type="SMART" id="SM00248">
    <property type="entry name" value="ANK"/>
    <property type="match status" value="4"/>
</dbReference>
<gene>
    <name evidence="2" type="ORF">PG991_009266</name>
</gene>